<feature type="compositionally biased region" description="Basic and acidic residues" evidence="2">
    <location>
        <begin position="145"/>
        <end position="178"/>
    </location>
</feature>
<feature type="compositionally biased region" description="Basic residues" evidence="2">
    <location>
        <begin position="965"/>
        <end position="1060"/>
    </location>
</feature>
<sequence length="1635" mass="182335">MATNIEQIFRDFVMNKIRQIEDEVQHTGVTGEGHPNGRVSHSVENETNEMERQEETRTHPRPSEAMENPKNAQLAEADKVFENTVTVKELASKEGSETSRKKSKKHKRHKSKKKKKKRKEEKESSSESGLDSDGDTRNRPSVKTEATDNKGGQDNDRGDDVEEGSRRLHTGEEGEGRTKKQKRHASKKKKKKRRREEEKPGKKSPTRSRSESTSASGSESEMESKQALKLVSTSSPVVAADNVKHMGNTSPSKEALTVKCESTCVEHCAGDLKPNTKDMSCRLSVEEIVDSAERKDSSAVDYVAAEHNGDQVNFGNAHSPDHRGEHKEDLDIPTDENRKQDGKGGERCGNRSGSRSRSRSLSDVKKETTHHTPRKKSRTPSRSPKRSSGKSGSPKAHSTSRKRSRSASKRRNSPRKKRSRSRSRRHRSRSCTRKRRSKSRSVQRTRRTRSRSVVRSRQSRSKSLRRKHSRSRSRRSRSRGQNRRSRSHGQNRRSRSRSVRRTRKSRSLSRSRRRRSRSRSTRRTRRTRSRSIVILRSSRRNRRSTSARRNRSRTRSPKRRRSESRSPRHSRRSKSRSAVRRRRSKSKSQRRSISKSRSVHRSKRSTSRSHTRHQSKSKSPKRGSKERKDSSPKTSKHSKSSSPTRNESNESKTSHHTSLTLEKTNEADVISEEITPQVVAGHSVKEEPPLDFNSPETGQSSAVPVEHSTDDSETSRVPTGPWKPVPFLADSKVGNKSSPVKEEASIFSSKTQANVSELSHDSRSPQRDEAEKCCTAEMQLTHQDFSVPSDSCAASAVSQSELTCIPHYPESQSASDGRGEQIDSSRSVSPQSDGPSESLPPLSDRSALEESNHITLMDKKTESDEKSAQLPRSSRSRSPASHDGDSLRPQSPLREAKPHAGRDAKSTSESKSSKQKQSPASPTRKESSKSRSPSRRKKSKSRSLTCKKRSRSTSSSRRWSLSKTTARRKKSKSKSPAKKRKSRSPSRSRKKRSKSKSPARRRQSRSKSATRKRKSRSKSRSPKRKRSKSRSPAKRKRSKSRSPAKKKRSKSRSPGRRRRSKSADNSKRSKSRSPARRRRSRSRARRSRSRRSRSGSRRRRSGFPLNRRDRWKRTPSHSPVLILRKRRSTSRTHRSSSKTPPRLTELDKDQLLEIAKANAAAMCAKAGMPIPESLRPKAILQLPLPSPVPTPMSLPLSMNLPVNLSMGMSNMPNMTMNAAVATMNAALSTMSALTAMPALPTITNKPPATAVPNAANIEEVKRKVAQKANSISIKELTEKCKKIAESKEEMAVNKPHVSDDEDEEKPFAGVGLRENKGITFSLSNSSAKPATRTEAAYAKEFPVSSGSQHRKREGDGAYGEWVPVDKKGDKAAGTTASAADEEGKDNDSVFPDAPLQPVDITLAVSERAVAQKRLAENPFDVNAICMLSRAQEQVDAWAQSNTIPGLFTGSTGAQVLSSEELSTSGPQAWIKKDQFLRAAPVSGGVGEFLMRKMGWRAGEGLGKYREGTVEPIVIDFKTDRKGLVAEGEKTQKSGSLVVMKDLLGKHPVSALMEMCNKKKWAPPEFVMVHDSGPDHRKNFLFKVVVNGTDYQPQTASPNKKHAKAMAATVALQAMGEVSGDSVYSGPVFTAATSTG</sequence>
<feature type="compositionally biased region" description="Basic residues" evidence="2">
    <location>
        <begin position="932"/>
        <end position="951"/>
    </location>
</feature>
<reference evidence="5" key="1">
    <citation type="submission" date="2021-01" db="EMBL/GenBank/DDBJ databases">
        <authorList>
            <person name="Zahm M."/>
            <person name="Roques C."/>
            <person name="Cabau C."/>
            <person name="Klopp C."/>
            <person name="Donnadieu C."/>
            <person name="Jouanno E."/>
            <person name="Lampietro C."/>
            <person name="Louis A."/>
            <person name="Herpin A."/>
            <person name="Echchiki A."/>
            <person name="Berthelot C."/>
            <person name="Parey E."/>
            <person name="Roest-Crollius H."/>
            <person name="Braasch I."/>
            <person name="Postlethwait J."/>
            <person name="Bobe J."/>
            <person name="Montfort J."/>
            <person name="Bouchez O."/>
            <person name="Begum T."/>
            <person name="Mejri S."/>
            <person name="Adams A."/>
            <person name="Chen W.-J."/>
            <person name="Guiguen Y."/>
        </authorList>
    </citation>
    <scope>NUCLEOTIDE SEQUENCE</scope>
    <source>
        <strain evidence="5">YG-15Mar2019-1</strain>
        <tissue evidence="5">Brain</tissue>
    </source>
</reference>
<dbReference type="SMART" id="SM00443">
    <property type="entry name" value="G_patch"/>
    <property type="match status" value="1"/>
</dbReference>
<dbReference type="Pfam" id="PF14709">
    <property type="entry name" value="DND1_DSRM"/>
    <property type="match status" value="1"/>
</dbReference>
<evidence type="ECO:0000313" key="6">
    <source>
        <dbReference type="Proteomes" id="UP001046870"/>
    </source>
</evidence>
<feature type="region of interest" description="Disordered" evidence="2">
    <location>
        <begin position="25"/>
        <end position="233"/>
    </location>
</feature>
<feature type="compositionally biased region" description="Basic and acidic residues" evidence="2">
    <location>
        <begin position="360"/>
        <end position="370"/>
    </location>
</feature>
<feature type="compositionally biased region" description="Basic residues" evidence="2">
    <location>
        <begin position="179"/>
        <end position="194"/>
    </location>
</feature>
<accession>A0A9D3PWR4</accession>
<dbReference type="GO" id="GO:0048024">
    <property type="term" value="P:regulation of mRNA splicing, via spliceosome"/>
    <property type="evidence" value="ECO:0007669"/>
    <property type="project" value="TreeGrafter"/>
</dbReference>
<feature type="compositionally biased region" description="Basic residues" evidence="2">
    <location>
        <begin position="101"/>
        <end position="119"/>
    </location>
</feature>
<proteinExistence type="predicted"/>
<feature type="compositionally biased region" description="Basic residues" evidence="2">
    <location>
        <begin position="398"/>
        <end position="529"/>
    </location>
</feature>
<evidence type="ECO:0000256" key="2">
    <source>
        <dbReference type="SAM" id="MobiDB-lite"/>
    </source>
</evidence>
<feature type="compositionally biased region" description="Basic and acidic residues" evidence="2">
    <location>
        <begin position="758"/>
        <end position="771"/>
    </location>
</feature>
<dbReference type="InterPro" id="IPR000467">
    <property type="entry name" value="G_patch_dom"/>
</dbReference>
<feature type="compositionally biased region" description="Basic residues" evidence="2">
    <location>
        <begin position="1068"/>
        <end position="1101"/>
    </location>
</feature>
<feature type="compositionally biased region" description="Basic and acidic residues" evidence="2">
    <location>
        <begin position="894"/>
        <end position="912"/>
    </location>
</feature>
<dbReference type="GO" id="GO:0051726">
    <property type="term" value="P:regulation of cell cycle"/>
    <property type="evidence" value="ECO:0007669"/>
    <property type="project" value="InterPro"/>
</dbReference>
<feature type="compositionally biased region" description="Basic residues" evidence="2">
    <location>
        <begin position="537"/>
        <end position="625"/>
    </location>
</feature>
<dbReference type="InterPro" id="IPR014720">
    <property type="entry name" value="dsRBD_dom"/>
</dbReference>
<evidence type="ECO:0000259" key="4">
    <source>
        <dbReference type="PROSITE" id="PS50174"/>
    </source>
</evidence>
<dbReference type="CDD" id="cd19870">
    <property type="entry name" value="DSRM_SON-like"/>
    <property type="match status" value="1"/>
</dbReference>
<dbReference type="FunFam" id="3.30.160.20:FF:000053">
    <property type="entry name" value="protein SON isoform X1"/>
    <property type="match status" value="1"/>
</dbReference>
<dbReference type="SUPFAM" id="SSF54768">
    <property type="entry name" value="dsRNA-binding domain-like"/>
    <property type="match status" value="1"/>
</dbReference>
<comment type="caution">
    <text evidence="5">The sequence shown here is derived from an EMBL/GenBank/DDBJ whole genome shotgun (WGS) entry which is preliminary data.</text>
</comment>
<dbReference type="Pfam" id="PF01585">
    <property type="entry name" value="G-patch"/>
    <property type="match status" value="1"/>
</dbReference>
<feature type="compositionally biased region" description="Basic and acidic residues" evidence="2">
    <location>
        <begin position="41"/>
        <end position="64"/>
    </location>
</feature>
<dbReference type="PANTHER" id="PTHR46528">
    <property type="entry name" value="PROTEIN SON"/>
    <property type="match status" value="1"/>
</dbReference>
<feature type="compositionally biased region" description="Basic and acidic residues" evidence="2">
    <location>
        <begin position="846"/>
        <end position="867"/>
    </location>
</feature>
<feature type="region of interest" description="Disordered" evidence="2">
    <location>
        <begin position="291"/>
        <end position="771"/>
    </location>
</feature>
<feature type="region of interest" description="Disordered" evidence="2">
    <location>
        <begin position="804"/>
        <end position="1145"/>
    </location>
</feature>
<dbReference type="PANTHER" id="PTHR46528:SF1">
    <property type="entry name" value="PROTEIN SON"/>
    <property type="match status" value="1"/>
</dbReference>
<evidence type="ECO:0000259" key="3">
    <source>
        <dbReference type="PROSITE" id="PS50137"/>
    </source>
</evidence>
<evidence type="ECO:0000256" key="1">
    <source>
        <dbReference type="PROSITE-ProRule" id="PRU00266"/>
    </source>
</evidence>
<keyword evidence="6" id="KW-1185">Reference proteome</keyword>
<feature type="compositionally biased region" description="Polar residues" evidence="2">
    <location>
        <begin position="746"/>
        <end position="757"/>
    </location>
</feature>
<feature type="compositionally biased region" description="Polar residues" evidence="2">
    <location>
        <begin position="824"/>
        <end position="835"/>
    </location>
</feature>
<gene>
    <name evidence="5" type="ORF">MATL_G00148800</name>
</gene>
<feature type="compositionally biased region" description="Basic residues" evidence="2">
    <location>
        <begin position="371"/>
        <end position="388"/>
    </location>
</feature>
<feature type="compositionally biased region" description="Low complexity" evidence="2">
    <location>
        <begin position="350"/>
        <end position="359"/>
    </location>
</feature>
<dbReference type="PROSITE" id="PS50174">
    <property type="entry name" value="G_PATCH"/>
    <property type="match status" value="1"/>
</dbReference>
<feature type="compositionally biased region" description="Basic residues" evidence="2">
    <location>
        <begin position="1123"/>
        <end position="1136"/>
    </location>
</feature>
<feature type="compositionally biased region" description="Basic and acidic residues" evidence="2">
    <location>
        <begin position="319"/>
        <end position="349"/>
    </location>
</feature>
<evidence type="ECO:0000313" key="5">
    <source>
        <dbReference type="EMBL" id="KAG7467008.1"/>
    </source>
</evidence>
<feature type="compositionally biased region" description="Low complexity" evidence="2">
    <location>
        <begin position="913"/>
        <end position="922"/>
    </location>
</feature>
<dbReference type="EMBL" id="JAFDVH010000012">
    <property type="protein sequence ID" value="KAG7467008.1"/>
    <property type="molecule type" value="Genomic_DNA"/>
</dbReference>
<evidence type="ECO:0008006" key="7">
    <source>
        <dbReference type="Google" id="ProtNLM"/>
    </source>
</evidence>
<dbReference type="OrthoDB" id="786951at2759"/>
<feature type="compositionally biased region" description="Basic and acidic residues" evidence="2">
    <location>
        <begin position="90"/>
        <end position="100"/>
    </location>
</feature>
<organism evidence="5 6">
    <name type="scientific">Megalops atlanticus</name>
    <name type="common">Tarpon</name>
    <name type="synonym">Clupea gigantea</name>
    <dbReference type="NCBI Taxonomy" id="7932"/>
    <lineage>
        <taxon>Eukaryota</taxon>
        <taxon>Metazoa</taxon>
        <taxon>Chordata</taxon>
        <taxon>Craniata</taxon>
        <taxon>Vertebrata</taxon>
        <taxon>Euteleostomi</taxon>
        <taxon>Actinopterygii</taxon>
        <taxon>Neopterygii</taxon>
        <taxon>Teleostei</taxon>
        <taxon>Elopiformes</taxon>
        <taxon>Megalopidae</taxon>
        <taxon>Megalops</taxon>
    </lineage>
</organism>
<feature type="domain" description="G-patch" evidence="4">
    <location>
        <begin position="1482"/>
        <end position="1528"/>
    </location>
</feature>
<feature type="domain" description="DRBM" evidence="3">
    <location>
        <begin position="1546"/>
        <end position="1616"/>
    </location>
</feature>
<keyword evidence="1" id="KW-0694">RNA-binding</keyword>
<feature type="region of interest" description="Disordered" evidence="2">
    <location>
        <begin position="1341"/>
        <end position="1392"/>
    </location>
</feature>
<dbReference type="PROSITE" id="PS50137">
    <property type="entry name" value="DS_RBD"/>
    <property type="match status" value="1"/>
</dbReference>
<protein>
    <recommendedName>
        <fullName evidence="7">Protein SON-like</fullName>
    </recommendedName>
</protein>
<dbReference type="Proteomes" id="UP001046870">
    <property type="component" value="Chromosome 12"/>
</dbReference>
<dbReference type="Gene3D" id="3.30.160.20">
    <property type="match status" value="1"/>
</dbReference>
<name>A0A9D3PWR4_MEGAT</name>
<dbReference type="InterPro" id="IPR032922">
    <property type="entry name" value="SON"/>
</dbReference>
<dbReference type="SMART" id="SM00358">
    <property type="entry name" value="DSRM"/>
    <property type="match status" value="1"/>
</dbReference>
<dbReference type="GO" id="GO:0003723">
    <property type="term" value="F:RNA binding"/>
    <property type="evidence" value="ECO:0007669"/>
    <property type="project" value="UniProtKB-UniRule"/>
</dbReference>
<feature type="compositionally biased region" description="Low complexity" evidence="2">
    <location>
        <begin position="952"/>
        <end position="964"/>
    </location>
</feature>